<feature type="region of interest" description="Disordered" evidence="1">
    <location>
        <begin position="208"/>
        <end position="233"/>
    </location>
</feature>
<reference evidence="3" key="2">
    <citation type="submission" date="2020-04" db="EMBL/GenBank/DDBJ databases">
        <authorList>
            <consortium name="NCBI Genome Project"/>
        </authorList>
    </citation>
    <scope>NUCLEOTIDE SEQUENCE</scope>
    <source>
        <strain evidence="3">CBS 342.82</strain>
    </source>
</reference>
<feature type="compositionally biased region" description="Polar residues" evidence="1">
    <location>
        <begin position="713"/>
        <end position="726"/>
    </location>
</feature>
<dbReference type="GeneID" id="54364789"/>
<feature type="compositionally biased region" description="Basic and acidic residues" evidence="1">
    <location>
        <begin position="331"/>
        <end position="346"/>
    </location>
</feature>
<dbReference type="RefSeq" id="XP_033461485.1">
    <property type="nucleotide sequence ID" value="XM_033606989.1"/>
</dbReference>
<sequence>MIKFSSPSHIQRAITPGESDSQTDSLEGNMAFKVATSFRKVPIALGFGLAVGKSLDYKKRSSLRISHRGPIWANAGPRGKIGNRDAQHGFSQDLASVKTDFAAWHHDGSADIPHHARARVACSEPLSATSLIIRKVGGTHLEGQVITAYNVSDMVIWRPVNDLYDRQALTRSYPPPPSADERDLIRNAALERSKRSLIDYARTRKASSLRSYPSRQGSTPACLARSRSPTLSLTPNSIAADRVEHYLETQKPFLLIPMHEDPALRKVMEARHRRRSWEGTLHSQEKSQRAHHERRSKADHPANHPDRARPAKISAKVPSQVVGVSAKHLGSRREPAIRGPVDRDAGQPRTNSDTADLGSFRSQNRSDPKGAVVRTIAHNQRVASCTEGVPLRNVAVIPPTTDYRDNLGERLESPARNSLSTTPPSIDARPPQDSVRHREWTVCEAIDWRPADDSWPEEYKIRWHDRWVPTRSIRLRDGKRFVQSGQLRFMIKRVKQERTTRGGEAMSLVEWKPTWQHERDLRGTAEEAMLDARTRLEKRRIVSLPQNGLKPFVPQFNADYSASFEELMRRSALMAPRSRWPLLCQQETKRPMVFNPGYRRQINFTRLSVFKAAVVHRVAEVQLKPCRCCRNGRSAFADCVQDPKWFNGACTNCFIVDKSAECDFHVAPLKKPRISKRPRPELSATEVISVSSKSESESENDEEDDGCDDIQLGDQSPDSGYRTSIESETDEHYVMSGALPSLSMRGSSLSPSSPLTLSLGPRETKDGLDRKRKRSGTMHHDPIIVDVDNSDAITIHSSASDDECQPSDRHCRPSLTRGLRWYHPSVEEPRRVPISIDDLNRDPDKRKRITIAQVRFVLDYCPPANHSVCKSKWRQFRAECVKEGLSQPFESMEDFLSHNYDDLLRDLITRVCPARISDEDAVSSRFQ</sequence>
<dbReference type="AlphaFoldDB" id="A0A6J3M9Z4"/>
<evidence type="ECO:0000313" key="3">
    <source>
        <dbReference type="RefSeq" id="XP_033461485.1"/>
    </source>
</evidence>
<feature type="region of interest" description="Disordered" evidence="1">
    <location>
        <begin position="676"/>
        <end position="782"/>
    </location>
</feature>
<gene>
    <name evidence="3" type="ORF">K489DRAFT_400313</name>
</gene>
<dbReference type="InterPro" id="IPR022190">
    <property type="entry name" value="DUF3716"/>
</dbReference>
<dbReference type="Proteomes" id="UP000504637">
    <property type="component" value="Unplaced"/>
</dbReference>
<reference evidence="3" key="1">
    <citation type="submission" date="2020-01" db="EMBL/GenBank/DDBJ databases">
        <authorList>
            <consortium name="DOE Joint Genome Institute"/>
            <person name="Haridas S."/>
            <person name="Albert R."/>
            <person name="Binder M."/>
            <person name="Bloem J."/>
            <person name="Labutti K."/>
            <person name="Salamov A."/>
            <person name="Andreopoulos B."/>
            <person name="Baker S.E."/>
            <person name="Barry K."/>
            <person name="Bills G."/>
            <person name="Bluhm B.H."/>
            <person name="Cannon C."/>
            <person name="Castanera R."/>
            <person name="Culley D.E."/>
            <person name="Daum C."/>
            <person name="Ezra D."/>
            <person name="Gonzalez J.B."/>
            <person name="Henrissat B."/>
            <person name="Kuo A."/>
            <person name="Liang C."/>
            <person name="Lipzen A."/>
            <person name="Lutzoni F."/>
            <person name="Magnuson J."/>
            <person name="Mondo S."/>
            <person name="Nolan M."/>
            <person name="Ohm R."/>
            <person name="Pangilinan J."/>
            <person name="Park H.-J."/>
            <person name="Ramirez L."/>
            <person name="Alfaro M."/>
            <person name="Sun H."/>
            <person name="Tritt A."/>
            <person name="Yoshinaga Y."/>
            <person name="Zwiers L.-H."/>
            <person name="Turgeon B.G."/>
            <person name="Goodwin S.B."/>
            <person name="Spatafora J.W."/>
            <person name="Crous P.W."/>
            <person name="Grigoriev I.V."/>
        </authorList>
    </citation>
    <scope>NUCLEOTIDE SEQUENCE</scope>
    <source>
        <strain evidence="3">CBS 342.82</strain>
    </source>
</reference>
<feature type="compositionally biased region" description="Polar residues" evidence="1">
    <location>
        <begin position="208"/>
        <end position="219"/>
    </location>
</feature>
<feature type="compositionally biased region" description="Basic and acidic residues" evidence="1">
    <location>
        <begin position="402"/>
        <end position="413"/>
    </location>
</feature>
<proteinExistence type="predicted"/>
<evidence type="ECO:0000256" key="1">
    <source>
        <dbReference type="SAM" id="MobiDB-lite"/>
    </source>
</evidence>
<feature type="compositionally biased region" description="Polar residues" evidence="1">
    <location>
        <begin position="415"/>
        <end position="424"/>
    </location>
</feature>
<feature type="region of interest" description="Disordered" evidence="1">
    <location>
        <begin position="399"/>
        <end position="434"/>
    </location>
</feature>
<name>A0A6J3M9Z4_9PEZI</name>
<dbReference type="Pfam" id="PF12511">
    <property type="entry name" value="DUF3716"/>
    <property type="match status" value="1"/>
</dbReference>
<feature type="compositionally biased region" description="Acidic residues" evidence="1">
    <location>
        <begin position="697"/>
        <end position="708"/>
    </location>
</feature>
<evidence type="ECO:0000313" key="2">
    <source>
        <dbReference type="Proteomes" id="UP000504637"/>
    </source>
</evidence>
<feature type="compositionally biased region" description="Polar residues" evidence="1">
    <location>
        <begin position="348"/>
        <end position="365"/>
    </location>
</feature>
<reference evidence="3" key="3">
    <citation type="submission" date="2025-08" db="UniProtKB">
        <authorList>
            <consortium name="RefSeq"/>
        </authorList>
    </citation>
    <scope>IDENTIFICATION</scope>
    <source>
        <strain evidence="3">CBS 342.82</strain>
    </source>
</reference>
<feature type="compositionally biased region" description="Basic and acidic residues" evidence="1">
    <location>
        <begin position="283"/>
        <end position="309"/>
    </location>
</feature>
<protein>
    <submittedName>
        <fullName evidence="3">Uncharacterized protein</fullName>
    </submittedName>
</protein>
<accession>A0A6J3M9Z4</accession>
<feature type="region of interest" description="Disordered" evidence="1">
    <location>
        <begin position="1"/>
        <end position="25"/>
    </location>
</feature>
<keyword evidence="2" id="KW-1185">Reference proteome</keyword>
<feature type="region of interest" description="Disordered" evidence="1">
    <location>
        <begin position="274"/>
        <end position="370"/>
    </location>
</feature>
<feature type="compositionally biased region" description="Low complexity" evidence="1">
    <location>
        <begin position="739"/>
        <end position="761"/>
    </location>
</feature>
<organism evidence="3">
    <name type="scientific">Dissoconium aciculare CBS 342.82</name>
    <dbReference type="NCBI Taxonomy" id="1314786"/>
    <lineage>
        <taxon>Eukaryota</taxon>
        <taxon>Fungi</taxon>
        <taxon>Dikarya</taxon>
        <taxon>Ascomycota</taxon>
        <taxon>Pezizomycotina</taxon>
        <taxon>Dothideomycetes</taxon>
        <taxon>Dothideomycetidae</taxon>
        <taxon>Mycosphaerellales</taxon>
        <taxon>Dissoconiaceae</taxon>
        <taxon>Dissoconium</taxon>
    </lineage>
</organism>